<name>A0A9Y2MUK8_9PSEU</name>
<sequence>MASKVVYARGRKPAAPAKNARNRIAPMTEDQFQDRVMKTAKAYGWMVVHFRKAMRQSGKYSTPVQGDNGSPDLLLARNGVVLWAELKSDTGRLSPEQTEWRDAIGDGCWRLWRPRDWDTLVLPELAGGRVRAVVS</sequence>
<reference evidence="1 2" key="1">
    <citation type="submission" date="2023-06" db="EMBL/GenBank/DDBJ databases">
        <authorList>
            <person name="Oyuntsetseg B."/>
            <person name="Kim S.B."/>
        </authorList>
    </citation>
    <scope>NUCLEOTIDE SEQUENCE [LARGE SCALE GENOMIC DNA]</scope>
    <source>
        <strain evidence="1 2">2-15</strain>
    </source>
</reference>
<dbReference type="InterPro" id="IPR011856">
    <property type="entry name" value="tRNA_endonuc-like_dom_sf"/>
</dbReference>
<organism evidence="1 2">
    <name type="scientific">Amycolatopsis carbonis</name>
    <dbReference type="NCBI Taxonomy" id="715471"/>
    <lineage>
        <taxon>Bacteria</taxon>
        <taxon>Bacillati</taxon>
        <taxon>Actinomycetota</taxon>
        <taxon>Actinomycetes</taxon>
        <taxon>Pseudonocardiales</taxon>
        <taxon>Pseudonocardiaceae</taxon>
        <taxon>Amycolatopsis</taxon>
    </lineage>
</organism>
<evidence type="ECO:0000313" key="2">
    <source>
        <dbReference type="Proteomes" id="UP001236014"/>
    </source>
</evidence>
<dbReference type="RefSeq" id="WP_285966746.1">
    <property type="nucleotide sequence ID" value="NZ_CP127294.1"/>
</dbReference>
<dbReference type="Gene3D" id="3.40.1350.10">
    <property type="match status" value="1"/>
</dbReference>
<evidence type="ECO:0008006" key="3">
    <source>
        <dbReference type="Google" id="ProtNLM"/>
    </source>
</evidence>
<dbReference type="KEGG" id="acab:QRX50_31490"/>
<accession>A0A9Y2MUK8</accession>
<proteinExistence type="predicted"/>
<dbReference type="AlphaFoldDB" id="A0A9Y2MUK8"/>
<evidence type="ECO:0000313" key="1">
    <source>
        <dbReference type="EMBL" id="WIX75984.1"/>
    </source>
</evidence>
<protein>
    <recommendedName>
        <fullName evidence="3">VRR-NUC domain-containing protein</fullName>
    </recommendedName>
</protein>
<dbReference type="EMBL" id="CP127294">
    <property type="protein sequence ID" value="WIX75984.1"/>
    <property type="molecule type" value="Genomic_DNA"/>
</dbReference>
<gene>
    <name evidence="1" type="ORF">QRX50_31490</name>
</gene>
<dbReference type="GO" id="GO:0003676">
    <property type="term" value="F:nucleic acid binding"/>
    <property type="evidence" value="ECO:0007669"/>
    <property type="project" value="InterPro"/>
</dbReference>
<dbReference type="Proteomes" id="UP001236014">
    <property type="component" value="Chromosome"/>
</dbReference>
<keyword evidence="2" id="KW-1185">Reference proteome</keyword>